<dbReference type="Gene3D" id="3.30.800.10">
    <property type="entry name" value="Phosphatidylinositol Phosphate Kinase II Beta"/>
    <property type="match status" value="1"/>
</dbReference>
<dbReference type="GO" id="GO:0016308">
    <property type="term" value="F:1-phosphatidylinositol-4-phosphate 5-kinase activity"/>
    <property type="evidence" value="ECO:0007669"/>
    <property type="project" value="TreeGrafter"/>
</dbReference>
<dbReference type="CDD" id="cd17301">
    <property type="entry name" value="PIPKc_PIP5KI"/>
    <property type="match status" value="1"/>
</dbReference>
<evidence type="ECO:0000256" key="1">
    <source>
        <dbReference type="ARBA" id="ARBA00004496"/>
    </source>
</evidence>
<feature type="compositionally biased region" description="Polar residues" evidence="3">
    <location>
        <begin position="585"/>
        <end position="632"/>
    </location>
</feature>
<dbReference type="GO" id="GO:0005737">
    <property type="term" value="C:cytoplasm"/>
    <property type="evidence" value="ECO:0007669"/>
    <property type="project" value="UniProtKB-SubCell"/>
</dbReference>
<comment type="caution">
    <text evidence="4">The sequence shown here is derived from an EMBL/GenBank/DDBJ whole genome shotgun (WGS) entry which is preliminary data.</text>
</comment>
<feature type="compositionally biased region" description="Low complexity" evidence="3">
    <location>
        <begin position="346"/>
        <end position="361"/>
    </location>
</feature>
<proteinExistence type="predicted"/>
<dbReference type="SMART" id="SM00330">
    <property type="entry name" value="PIPKc"/>
    <property type="match status" value="1"/>
</dbReference>
<dbReference type="InterPro" id="IPR023610">
    <property type="entry name" value="PInositol-4/5-P-5/4-kinase"/>
</dbReference>
<feature type="compositionally biased region" description="Basic and acidic residues" evidence="3">
    <location>
        <begin position="555"/>
        <end position="565"/>
    </location>
</feature>
<feature type="compositionally biased region" description="Polar residues" evidence="3">
    <location>
        <begin position="667"/>
        <end position="682"/>
    </location>
</feature>
<feature type="region of interest" description="Disordered" evidence="3">
    <location>
        <begin position="667"/>
        <end position="704"/>
    </location>
</feature>
<dbReference type="EMBL" id="CAIIXF020000007">
    <property type="protein sequence ID" value="CAH1788079.1"/>
    <property type="molecule type" value="Genomic_DNA"/>
</dbReference>
<dbReference type="GO" id="GO:0005524">
    <property type="term" value="F:ATP binding"/>
    <property type="evidence" value="ECO:0007669"/>
    <property type="project" value="UniProtKB-UniRule"/>
</dbReference>
<dbReference type="AlphaFoldDB" id="A0A8J1UGS1"/>
<evidence type="ECO:0000256" key="3">
    <source>
        <dbReference type="SAM" id="MobiDB-lite"/>
    </source>
</evidence>
<dbReference type="InterPro" id="IPR027483">
    <property type="entry name" value="PInositol-4-P-4/5-kinase_C_sf"/>
</dbReference>
<feature type="compositionally biased region" description="Low complexity" evidence="3">
    <location>
        <begin position="633"/>
        <end position="645"/>
    </location>
</feature>
<sequence length="704" mass="77939">MATTDLKTQNEPTSAKKISFGKTDKHRPPPLDVSFASTSMGPKTPTNTLTTPRDAKEKKIGHRRVDEAGQVTYKKKPTSELMAAIQLGIGQSIGSLTSKPERDVLMQDFYVVDSVIFPGEGSNLTPAHHYSDFRFKTYAPIAFRYFRELFGIQPDDFLVSLCDEPLRELSNPGASGSIFYITNDDEFIIKTVQHKEAEFLQKLLPGYYMNLNQNPRTLLPKFYGLYCYQCGGKNIRFIVMNNLLPTTVKLHEKYDLKGSTYKRKASKSERAKSCPTWKDLDYMELHQEGILLEQDTYVALMKTIARDCRVLESFKIMDYSLLLGVHNIDKSFQEKSSPEISSPGKPNSAGANSNSSENPGAIKTTNLQRNKSMKTRLAAFSTAMESIQAESEPVELEDADVPPGGIPARNSRGERLLLYMGLIDILQSYRAKKKLEHALKAMVHDGDTISVHRPNFYAQRFQNFFEQSVFKKIPSHMFKSQINHLNTLALKHSPSKKKGASRNRSMTETETRAPEKLRTSSLGPNDERGAIGGRPDLLPTSSTPPPTFAESQAEALHDRMSHDRVSANGQPAVSVRLSSSAVSATMSKTQESITSSNTTSSYHTADSEIQSSRSPIHSLSESTPTHTEFTEGTPSYTASSPSCSSDVLDGSINTTAQTIVEKTTIMTSSLMTAGEPSNSPASKSIELEKSGDDKEEEENTETEV</sequence>
<dbReference type="GO" id="GO:0005886">
    <property type="term" value="C:plasma membrane"/>
    <property type="evidence" value="ECO:0007669"/>
    <property type="project" value="TreeGrafter"/>
</dbReference>
<evidence type="ECO:0000313" key="4">
    <source>
        <dbReference type="EMBL" id="CAH1788079.1"/>
    </source>
</evidence>
<evidence type="ECO:0000313" key="5">
    <source>
        <dbReference type="Proteomes" id="UP000749559"/>
    </source>
</evidence>
<feature type="compositionally biased region" description="Low complexity" evidence="3">
    <location>
        <begin position="572"/>
        <end position="584"/>
    </location>
</feature>
<dbReference type="Gene3D" id="3.30.810.10">
    <property type="entry name" value="2-Layer Sandwich"/>
    <property type="match status" value="1"/>
</dbReference>
<dbReference type="FunFam" id="3.30.800.10:FF:000001">
    <property type="entry name" value="phosphatidylinositol 4-phosphate 5-kinase type-1 gamma"/>
    <property type="match status" value="1"/>
</dbReference>
<dbReference type="InterPro" id="IPR027484">
    <property type="entry name" value="PInositol-4-P-5-kinase_N"/>
</dbReference>
<dbReference type="PROSITE" id="PS51455">
    <property type="entry name" value="PIPK"/>
    <property type="match status" value="1"/>
</dbReference>
<keyword evidence="5" id="KW-1185">Reference proteome</keyword>
<reference evidence="4" key="1">
    <citation type="submission" date="2022-03" db="EMBL/GenBank/DDBJ databases">
        <authorList>
            <person name="Martin C."/>
        </authorList>
    </citation>
    <scope>NUCLEOTIDE SEQUENCE</scope>
</reference>
<comment type="subcellular location">
    <subcellularLocation>
        <location evidence="1">Cytoplasm</location>
    </subcellularLocation>
</comment>
<dbReference type="OrthoDB" id="70770at2759"/>
<feature type="region of interest" description="Disordered" evidence="3">
    <location>
        <begin position="1"/>
        <end position="59"/>
    </location>
</feature>
<name>A0A8J1UGS1_OWEFU</name>
<dbReference type="GO" id="GO:0046854">
    <property type="term" value="P:phosphatidylinositol phosphate biosynthetic process"/>
    <property type="evidence" value="ECO:0007669"/>
    <property type="project" value="TreeGrafter"/>
</dbReference>
<protein>
    <submittedName>
        <fullName evidence="4">Uncharacterized protein</fullName>
    </submittedName>
</protein>
<feature type="compositionally biased region" description="Acidic residues" evidence="3">
    <location>
        <begin position="693"/>
        <end position="704"/>
    </location>
</feature>
<gene>
    <name evidence="4" type="ORF">OFUS_LOCUS13679</name>
</gene>
<dbReference type="Pfam" id="PF01504">
    <property type="entry name" value="PIP5K"/>
    <property type="match status" value="1"/>
</dbReference>
<organism evidence="4 5">
    <name type="scientific">Owenia fusiformis</name>
    <name type="common">Polychaete worm</name>
    <dbReference type="NCBI Taxonomy" id="6347"/>
    <lineage>
        <taxon>Eukaryota</taxon>
        <taxon>Metazoa</taxon>
        <taxon>Spiralia</taxon>
        <taxon>Lophotrochozoa</taxon>
        <taxon>Annelida</taxon>
        <taxon>Polychaeta</taxon>
        <taxon>Sedentaria</taxon>
        <taxon>Canalipalpata</taxon>
        <taxon>Sabellida</taxon>
        <taxon>Oweniida</taxon>
        <taxon>Oweniidae</taxon>
        <taxon>Owenia</taxon>
    </lineage>
</organism>
<dbReference type="InterPro" id="IPR002498">
    <property type="entry name" value="PInositol-4-P-4/5-kinase_core"/>
</dbReference>
<dbReference type="Proteomes" id="UP000749559">
    <property type="component" value="Unassembled WGS sequence"/>
</dbReference>
<dbReference type="PANTHER" id="PTHR23086">
    <property type="entry name" value="PHOSPHATIDYLINOSITOL-4-PHOSPHATE 5-KINASE"/>
    <property type="match status" value="1"/>
</dbReference>
<dbReference type="SUPFAM" id="SSF56104">
    <property type="entry name" value="SAICAR synthase-like"/>
    <property type="match status" value="1"/>
</dbReference>
<feature type="region of interest" description="Disordered" evidence="3">
    <location>
        <begin position="333"/>
        <end position="368"/>
    </location>
</feature>
<keyword evidence="2" id="KW-0963">Cytoplasm</keyword>
<accession>A0A8J1UGS1</accession>
<dbReference type="PANTHER" id="PTHR23086:SF101">
    <property type="entry name" value="LP03320P-RELATED"/>
    <property type="match status" value="1"/>
</dbReference>
<feature type="compositionally biased region" description="Basic and acidic residues" evidence="3">
    <location>
        <begin position="505"/>
        <end position="518"/>
    </location>
</feature>
<feature type="compositionally biased region" description="Polar residues" evidence="3">
    <location>
        <begin position="35"/>
        <end position="51"/>
    </location>
</feature>
<feature type="region of interest" description="Disordered" evidence="3">
    <location>
        <begin position="488"/>
        <end position="645"/>
    </location>
</feature>
<feature type="compositionally biased region" description="Polar residues" evidence="3">
    <location>
        <begin position="1"/>
        <end position="13"/>
    </location>
</feature>
<evidence type="ECO:0000256" key="2">
    <source>
        <dbReference type="ARBA" id="ARBA00022490"/>
    </source>
</evidence>